<feature type="binding site" evidence="3">
    <location>
        <position position="476"/>
    </location>
    <ligand>
        <name>Zn(2+)</name>
        <dbReference type="ChEBI" id="CHEBI:29105"/>
        <label>2</label>
    </ligand>
</feature>
<keyword evidence="3" id="KW-0460">Magnesium</keyword>
<dbReference type="Pfam" id="PF00245">
    <property type="entry name" value="Alk_phosphatase"/>
    <property type="match status" value="1"/>
</dbReference>
<keyword evidence="5" id="KW-0378">Hydrolase</keyword>
<dbReference type="Proteomes" id="UP000032749">
    <property type="component" value="Chromosome"/>
</dbReference>
<feature type="binding site" evidence="3">
    <location>
        <position position="75"/>
    </location>
    <ligand>
        <name>Zn(2+)</name>
        <dbReference type="ChEBI" id="CHEBI:29105"/>
        <label>2</label>
    </ligand>
</feature>
<organism evidence="5 6">
    <name type="scientific">Oleispira antarctica RB-8</name>
    <dbReference type="NCBI Taxonomy" id="698738"/>
    <lineage>
        <taxon>Bacteria</taxon>
        <taxon>Pseudomonadati</taxon>
        <taxon>Pseudomonadota</taxon>
        <taxon>Gammaproteobacteria</taxon>
        <taxon>Oceanospirillales</taxon>
        <taxon>Oceanospirillaceae</taxon>
        <taxon>Oleispira</taxon>
    </lineage>
</organism>
<proteinExistence type="inferred from homology"/>
<feature type="binding site" evidence="3">
    <location>
        <position position="188"/>
    </location>
    <ligand>
        <name>Mg(2+)</name>
        <dbReference type="ChEBI" id="CHEBI:18420"/>
    </ligand>
</feature>
<feature type="binding site" evidence="3">
    <location>
        <position position="388"/>
    </location>
    <ligand>
        <name>Zn(2+)</name>
        <dbReference type="ChEBI" id="CHEBI:29105"/>
        <label>2</label>
    </ligand>
</feature>
<dbReference type="STRING" id="698738.OLEAN_C10010"/>
<sequence>MKFIKVCAVAVFLISCTSDISFDTSAREEMKDSRTAAQWYQQGRESVQKRKAAVTKNSNSINTTKAKNIIFVLGDGMGVSTLTAARIYVGQQQGLLGEEFALSFEEFPYSALIKTYNVDLQTPDSAGTMSALMTGVKTNEGIISLPDSVQRGDCASISQEILPTFIDLAKAKGKSTAMITTARVTHATPATTYAHSVDRNWESDEAIPNAEKERGCTDIASQFVDNKQHSLDILFGGGRRHFLPKEDGGKRSDNRNLIEEWQQRGRYVSDLEALKGLEALEKSPTLDESVSNQIQPWLGLFSHSHMDYAYQRPPQQPSLQQMTEVALTRLQKNKQGYALVIEAGRIDHGHHDGTAYKALTETQELHETVAWLLTQVDTKETLIIVTADHSHTLTLAGYATRGNPILGDVVSNDAKGYPKRKASLDLTGQPYTSLGYRDGPGAIHGSGEDHLSENTLAKDDPNYRQAALVPMDYETHGGEDVALYAIGPQSQLFSGTLEQHWVFHALKYAM</sequence>
<dbReference type="AlphaFoldDB" id="R4YKW5"/>
<keyword evidence="3" id="KW-0479">Metal-binding</keyword>
<dbReference type="EMBL" id="FO203512">
    <property type="protein sequence ID" value="CCK75177.1"/>
    <property type="molecule type" value="Genomic_DNA"/>
</dbReference>
<feature type="binding site" evidence="3">
    <location>
        <position position="347"/>
    </location>
    <ligand>
        <name>Zn(2+)</name>
        <dbReference type="ChEBI" id="CHEBI:29105"/>
        <label>2</label>
    </ligand>
</feature>
<evidence type="ECO:0000256" key="3">
    <source>
        <dbReference type="PIRSR" id="PIRSR601952-2"/>
    </source>
</evidence>
<evidence type="ECO:0000313" key="6">
    <source>
        <dbReference type="Proteomes" id="UP000032749"/>
    </source>
</evidence>
<evidence type="ECO:0000313" key="5">
    <source>
        <dbReference type="EMBL" id="CCK75177.1"/>
    </source>
</evidence>
<feature type="binding site" evidence="3">
    <location>
        <position position="75"/>
    </location>
    <ligand>
        <name>Mg(2+)</name>
        <dbReference type="ChEBI" id="CHEBI:18420"/>
    </ligand>
</feature>
<evidence type="ECO:0000256" key="2">
    <source>
        <dbReference type="PIRSR" id="PIRSR601952-1"/>
    </source>
</evidence>
<dbReference type="KEGG" id="oai:OLEAN_C10010"/>
<dbReference type="EC" id="3.1.3.1" evidence="5"/>
<comment type="similarity">
    <text evidence="4">Belongs to the alkaline phosphatase family.</text>
</comment>
<protein>
    <submittedName>
        <fullName evidence="5">Probable alkaline phosphatase family protein</fullName>
        <ecNumber evidence="5">3.1.3.1</ecNumber>
    </submittedName>
</protein>
<dbReference type="PROSITE" id="PS51257">
    <property type="entry name" value="PROKAR_LIPOPROTEIN"/>
    <property type="match status" value="1"/>
</dbReference>
<evidence type="ECO:0000256" key="1">
    <source>
        <dbReference type="ARBA" id="ARBA00022553"/>
    </source>
</evidence>
<feature type="binding site" evidence="3">
    <location>
        <position position="342"/>
    </location>
    <ligand>
        <name>Mg(2+)</name>
        <dbReference type="ChEBI" id="CHEBI:18420"/>
    </ligand>
</feature>
<feature type="binding site" evidence="3">
    <location>
        <position position="351"/>
    </location>
    <ligand>
        <name>Zn(2+)</name>
        <dbReference type="ChEBI" id="CHEBI:29105"/>
        <label>2</label>
    </ligand>
</feature>
<comment type="cofactor">
    <cofactor evidence="3">
        <name>Mg(2+)</name>
        <dbReference type="ChEBI" id="CHEBI:18420"/>
    </cofactor>
    <text evidence="3">Binds 1 Mg(2+) ion.</text>
</comment>
<dbReference type="Gene3D" id="3.40.720.10">
    <property type="entry name" value="Alkaline Phosphatase, subunit A"/>
    <property type="match status" value="1"/>
</dbReference>
<dbReference type="GO" id="GO:0004035">
    <property type="term" value="F:alkaline phosphatase activity"/>
    <property type="evidence" value="ECO:0007669"/>
    <property type="project" value="UniProtKB-EC"/>
</dbReference>
<feature type="binding site" evidence="3">
    <location>
        <position position="389"/>
    </location>
    <ligand>
        <name>Zn(2+)</name>
        <dbReference type="ChEBI" id="CHEBI:29105"/>
        <label>2</label>
    </ligand>
</feature>
<dbReference type="PANTHER" id="PTHR11596">
    <property type="entry name" value="ALKALINE PHOSPHATASE"/>
    <property type="match status" value="1"/>
</dbReference>
<dbReference type="SUPFAM" id="SSF53649">
    <property type="entry name" value="Alkaline phosphatase-like"/>
    <property type="match status" value="1"/>
</dbReference>
<feature type="active site" description="Phosphoserine intermediate" evidence="2">
    <location>
        <position position="125"/>
    </location>
</feature>
<dbReference type="InterPro" id="IPR001952">
    <property type="entry name" value="Alkaline_phosphatase"/>
</dbReference>
<dbReference type="OrthoDB" id="9794455at2"/>
<dbReference type="SMART" id="SM00098">
    <property type="entry name" value="alkPPc"/>
    <property type="match status" value="1"/>
</dbReference>
<dbReference type="HOGENOM" id="CLU_008539_4_0_6"/>
<feature type="binding site" evidence="3">
    <location>
        <position position="186"/>
    </location>
    <ligand>
        <name>Mg(2+)</name>
        <dbReference type="ChEBI" id="CHEBI:18420"/>
    </ligand>
</feature>
<keyword evidence="1" id="KW-0597">Phosphoprotein</keyword>
<gene>
    <name evidence="5" type="ORF">OLEAN_C10010</name>
</gene>
<keyword evidence="6" id="KW-1185">Reference proteome</keyword>
<reference evidence="5 6" key="1">
    <citation type="journal article" date="2013" name="Nat. Commun.">
        <title>Genome sequence and functional genomic analysis of the oil-degrading bacterium Oleispira antarctica.</title>
        <authorList>
            <person name="Kube M."/>
            <person name="Chernikova T.N."/>
            <person name="Al-Ramahi Y."/>
            <person name="Beloqui A."/>
            <person name="Lopez-Cortez N."/>
            <person name="Guazzaroni M.E."/>
            <person name="Heipieper H.J."/>
            <person name="Klages S."/>
            <person name="Kotsyurbenko O.R."/>
            <person name="Langer I."/>
            <person name="Nechitaylo T.Y."/>
            <person name="Lunsdorf H."/>
            <person name="Fernandez M."/>
            <person name="Juarez S."/>
            <person name="Ciordia S."/>
            <person name="Singer A."/>
            <person name="Kagan O."/>
            <person name="Egorova O."/>
            <person name="Petit P.A."/>
            <person name="Stogios P."/>
            <person name="Kim Y."/>
            <person name="Tchigvintsev A."/>
            <person name="Flick R."/>
            <person name="Denaro R."/>
            <person name="Genovese M."/>
            <person name="Albar J.P."/>
            <person name="Reva O.N."/>
            <person name="Martinez-Gomariz M."/>
            <person name="Tran H."/>
            <person name="Ferrer M."/>
            <person name="Savchenko A."/>
            <person name="Yakunin A.F."/>
            <person name="Yakimov M.M."/>
            <person name="Golyshina O.V."/>
            <person name="Reinhardt R."/>
            <person name="Golyshin P.N."/>
        </authorList>
    </citation>
    <scope>NUCLEOTIDE SEQUENCE [LARGE SCALE GENOMIC DNA]</scope>
</reference>
<keyword evidence="3" id="KW-0862">Zinc</keyword>
<dbReference type="PANTHER" id="PTHR11596:SF5">
    <property type="entry name" value="ALKALINE PHOSPHATASE"/>
    <property type="match status" value="1"/>
</dbReference>
<dbReference type="CDD" id="cd16012">
    <property type="entry name" value="ALP"/>
    <property type="match status" value="1"/>
</dbReference>
<dbReference type="PATRIC" id="fig|698738.3.peg.1042"/>
<dbReference type="PRINTS" id="PR00113">
    <property type="entry name" value="ALKPHPHTASE"/>
</dbReference>
<name>R4YKW5_OLEAN</name>
<accession>R4YKW5</accession>
<dbReference type="InterPro" id="IPR017850">
    <property type="entry name" value="Alkaline_phosphatase_core_sf"/>
</dbReference>
<comment type="cofactor">
    <cofactor evidence="3">
        <name>Zn(2+)</name>
        <dbReference type="ChEBI" id="CHEBI:29105"/>
    </cofactor>
    <text evidence="3">Binds 2 Zn(2+) ions.</text>
</comment>
<dbReference type="GO" id="GO:0046872">
    <property type="term" value="F:metal ion binding"/>
    <property type="evidence" value="ECO:0007669"/>
    <property type="project" value="UniProtKB-KW"/>
</dbReference>
<evidence type="ECO:0000256" key="4">
    <source>
        <dbReference type="RuleBase" id="RU003946"/>
    </source>
</evidence>